<proteinExistence type="predicted"/>
<protein>
    <submittedName>
        <fullName evidence="1">Uncharacterized protein</fullName>
    </submittedName>
</protein>
<evidence type="ECO:0000313" key="2">
    <source>
        <dbReference type="Proteomes" id="UP000219565"/>
    </source>
</evidence>
<accession>A0A285LGA0</accession>
<keyword evidence="2" id="KW-1185">Reference proteome</keyword>
<organism evidence="1 2">
    <name type="scientific">Nocardia amikacinitolerans</name>
    <dbReference type="NCBI Taxonomy" id="756689"/>
    <lineage>
        <taxon>Bacteria</taxon>
        <taxon>Bacillati</taxon>
        <taxon>Actinomycetota</taxon>
        <taxon>Actinomycetes</taxon>
        <taxon>Mycobacteriales</taxon>
        <taxon>Nocardiaceae</taxon>
        <taxon>Nocardia</taxon>
    </lineage>
</organism>
<dbReference type="Proteomes" id="UP000219565">
    <property type="component" value="Unassembled WGS sequence"/>
</dbReference>
<reference evidence="1 2" key="1">
    <citation type="submission" date="2017-09" db="EMBL/GenBank/DDBJ databases">
        <authorList>
            <person name="Ehlers B."/>
            <person name="Leendertz F.H."/>
        </authorList>
    </citation>
    <scope>NUCLEOTIDE SEQUENCE [LARGE SCALE GENOMIC DNA]</scope>
    <source>
        <strain evidence="1 2">DSM 45537</strain>
    </source>
</reference>
<gene>
    <name evidence="1" type="ORF">SAMN04244553_3583</name>
</gene>
<name>A0A285LGA0_9NOCA</name>
<dbReference type="AlphaFoldDB" id="A0A285LGA0"/>
<dbReference type="EMBL" id="OBEG01000003">
    <property type="protein sequence ID" value="SNY83965.1"/>
    <property type="molecule type" value="Genomic_DNA"/>
</dbReference>
<evidence type="ECO:0000313" key="1">
    <source>
        <dbReference type="EMBL" id="SNY83965.1"/>
    </source>
</evidence>
<sequence>MDILHQGQTSSHPTHLVATLSAADRGKAWSTGRDLYIWDGATLSYTPDAIG</sequence>